<keyword evidence="2" id="KW-0732">Signal</keyword>
<keyword evidence="1" id="KW-0472">Membrane</keyword>
<feature type="chain" id="PRO_5032576287" evidence="2">
    <location>
        <begin position="31"/>
        <end position="68"/>
    </location>
</feature>
<evidence type="ECO:0000256" key="2">
    <source>
        <dbReference type="SAM" id="SignalP"/>
    </source>
</evidence>
<accession>A0A7L9U998</accession>
<evidence type="ECO:0000256" key="1">
    <source>
        <dbReference type="SAM" id="Phobius"/>
    </source>
</evidence>
<dbReference type="KEGG" id="mlir:LPB04_06865"/>
<organism evidence="3 4">
    <name type="scientific">Massilia litorea</name>
    <dbReference type="NCBI Taxonomy" id="2769491"/>
    <lineage>
        <taxon>Bacteria</taxon>
        <taxon>Pseudomonadati</taxon>
        <taxon>Pseudomonadota</taxon>
        <taxon>Betaproteobacteria</taxon>
        <taxon>Burkholderiales</taxon>
        <taxon>Oxalobacteraceae</taxon>
        <taxon>Telluria group</taxon>
        <taxon>Massilia</taxon>
    </lineage>
</organism>
<dbReference type="RefSeq" id="WP_193687983.1">
    <property type="nucleotide sequence ID" value="NZ_CP062941.1"/>
</dbReference>
<sequence length="68" mass="7237">MSPFLRRLAPIAAILVAILAATLTAAPAQAHETGMPHLIHAYEGWMALAVVVLSLLGAGLLIRRALRR</sequence>
<feature type="transmembrane region" description="Helical" evidence="1">
    <location>
        <begin position="46"/>
        <end position="66"/>
    </location>
</feature>
<gene>
    <name evidence="3" type="ORF">LPB04_06865</name>
</gene>
<name>A0A7L9U998_9BURK</name>
<keyword evidence="1" id="KW-1133">Transmembrane helix</keyword>
<dbReference type="Proteomes" id="UP000593875">
    <property type="component" value="Chromosome"/>
</dbReference>
<keyword evidence="4" id="KW-1185">Reference proteome</keyword>
<proteinExistence type="predicted"/>
<keyword evidence="1" id="KW-0812">Transmembrane</keyword>
<evidence type="ECO:0000313" key="4">
    <source>
        <dbReference type="Proteomes" id="UP000593875"/>
    </source>
</evidence>
<dbReference type="AlphaFoldDB" id="A0A7L9U998"/>
<evidence type="ECO:0000313" key="3">
    <source>
        <dbReference type="EMBL" id="QOL50999.1"/>
    </source>
</evidence>
<reference evidence="3 4" key="1">
    <citation type="submission" date="2020-10" db="EMBL/GenBank/DDBJ databases">
        <title>Genome sequencing of Massilia sp. LPB0304.</title>
        <authorList>
            <person name="Kim J."/>
        </authorList>
    </citation>
    <scope>NUCLEOTIDE SEQUENCE [LARGE SCALE GENOMIC DNA]</scope>
    <source>
        <strain evidence="3 4">LPB0304</strain>
    </source>
</reference>
<feature type="signal peptide" evidence="2">
    <location>
        <begin position="1"/>
        <end position="30"/>
    </location>
</feature>
<protein>
    <submittedName>
        <fullName evidence="3">Uncharacterized protein</fullName>
    </submittedName>
</protein>
<dbReference type="EMBL" id="CP062941">
    <property type="protein sequence ID" value="QOL50999.1"/>
    <property type="molecule type" value="Genomic_DNA"/>
</dbReference>